<dbReference type="InterPro" id="IPR011701">
    <property type="entry name" value="MFS"/>
</dbReference>
<feature type="transmembrane region" description="Helical" evidence="13">
    <location>
        <begin position="20"/>
        <end position="43"/>
    </location>
</feature>
<feature type="transmembrane region" description="Helical" evidence="13">
    <location>
        <begin position="329"/>
        <end position="348"/>
    </location>
</feature>
<keyword evidence="9 13" id="KW-0472">Membrane</keyword>
<feature type="transmembrane region" description="Helical" evidence="13">
    <location>
        <begin position="153"/>
        <end position="178"/>
    </location>
</feature>
<evidence type="ECO:0000313" key="15">
    <source>
        <dbReference type="EMBL" id="KAH8369902.1"/>
    </source>
</evidence>
<dbReference type="PANTHER" id="PTHR11662:SF280">
    <property type="entry name" value="FI21844P1-RELATED"/>
    <property type="match status" value="1"/>
</dbReference>
<dbReference type="GO" id="GO:0006820">
    <property type="term" value="P:monoatomic anion transport"/>
    <property type="evidence" value="ECO:0007669"/>
    <property type="project" value="TreeGrafter"/>
</dbReference>
<dbReference type="FunFam" id="1.20.1250.20:FF:000144">
    <property type="entry name" value="Picot, isoform B"/>
    <property type="match status" value="1"/>
</dbReference>
<keyword evidence="4 13" id="KW-0812">Transmembrane</keyword>
<evidence type="ECO:0000256" key="5">
    <source>
        <dbReference type="ARBA" id="ARBA00022847"/>
    </source>
</evidence>
<evidence type="ECO:0000256" key="6">
    <source>
        <dbReference type="ARBA" id="ARBA00022989"/>
    </source>
</evidence>
<evidence type="ECO:0000256" key="2">
    <source>
        <dbReference type="ARBA" id="ARBA00008586"/>
    </source>
</evidence>
<feature type="domain" description="Major facilitator superfamily (MFS) profile" evidence="14">
    <location>
        <begin position="20"/>
        <end position="447"/>
    </location>
</feature>
<keyword evidence="5" id="KW-0769">Symport</keyword>
<evidence type="ECO:0000313" key="16">
    <source>
        <dbReference type="Proteomes" id="UP001200034"/>
    </source>
</evidence>
<evidence type="ECO:0000256" key="10">
    <source>
        <dbReference type="ARBA" id="ARBA00023201"/>
    </source>
</evidence>
<feature type="transmembrane region" description="Helical" evidence="13">
    <location>
        <begin position="184"/>
        <end position="203"/>
    </location>
</feature>
<evidence type="ECO:0000256" key="7">
    <source>
        <dbReference type="ARBA" id="ARBA00023053"/>
    </source>
</evidence>
<evidence type="ECO:0000256" key="1">
    <source>
        <dbReference type="ARBA" id="ARBA00004141"/>
    </source>
</evidence>
<evidence type="ECO:0000256" key="3">
    <source>
        <dbReference type="ARBA" id="ARBA00022448"/>
    </source>
</evidence>
<feature type="transmembrane region" description="Helical" evidence="13">
    <location>
        <begin position="121"/>
        <end position="141"/>
    </location>
</feature>
<accession>A0AAD4JYF6</accession>
<reference evidence="15" key="1">
    <citation type="journal article" date="2021" name="Mol. Ecol. Resour.">
        <title>Phylogenomic analyses of the genus Drosophila reveals genomic signals of climate adaptation.</title>
        <authorList>
            <person name="Li F."/>
            <person name="Rane R.V."/>
            <person name="Luria V."/>
            <person name="Xiong Z."/>
            <person name="Chen J."/>
            <person name="Li Z."/>
            <person name="Catullo R.A."/>
            <person name="Griffin P.C."/>
            <person name="Schiffer M."/>
            <person name="Pearce S."/>
            <person name="Lee S.F."/>
            <person name="McElroy K."/>
            <person name="Stocker A."/>
            <person name="Shirriffs J."/>
            <person name="Cockerell F."/>
            <person name="Coppin C."/>
            <person name="Sgro C.M."/>
            <person name="Karger A."/>
            <person name="Cain J.W."/>
            <person name="Weber J.A."/>
            <person name="Santpere G."/>
            <person name="Kirschner M.W."/>
            <person name="Hoffmann A.A."/>
            <person name="Oakeshott J.G."/>
            <person name="Zhang G."/>
        </authorList>
    </citation>
    <scope>NUCLEOTIDE SEQUENCE</scope>
    <source>
        <strain evidence="15">BGI-SZ-2011g</strain>
    </source>
</reference>
<dbReference type="InterPro" id="IPR036259">
    <property type="entry name" value="MFS_trans_sf"/>
</dbReference>
<dbReference type="EMBL" id="JAJJHW010002585">
    <property type="protein sequence ID" value="KAH8369902.1"/>
    <property type="molecule type" value="Genomic_DNA"/>
</dbReference>
<feature type="transmembrane region" description="Helical" evidence="13">
    <location>
        <begin position="63"/>
        <end position="83"/>
    </location>
</feature>
<gene>
    <name evidence="15" type="ORF">KR093_001415</name>
</gene>
<evidence type="ECO:0000256" key="11">
    <source>
        <dbReference type="ARBA" id="ARBA00054632"/>
    </source>
</evidence>
<feature type="transmembrane region" description="Helical" evidence="13">
    <location>
        <begin position="388"/>
        <end position="411"/>
    </location>
</feature>
<keyword evidence="7" id="KW-0915">Sodium</keyword>
<evidence type="ECO:0000256" key="4">
    <source>
        <dbReference type="ARBA" id="ARBA00022692"/>
    </source>
</evidence>
<dbReference type="CDD" id="cd17318">
    <property type="entry name" value="MFS_SLC17"/>
    <property type="match status" value="1"/>
</dbReference>
<sequence length="487" mass="53550">NAIVPLLGPTLGQRHVQTVLLFFSIVVNYIAKFNASVAVVAMTNANNTNPNVPTYDWNEMERSYILSSFFWGYILTQFLGGWLCRRFGARRTMSISTLGSAMLALLVPFFVPWGGWQAYCVIRVCMGAFQGLLFPCIHAHLANWCPPKERNRLGALANTGIDCGTLLAMFISGLLAASNVGWPGIFYISCGVGILWCVFWMLFGADTPRQSKFISPEELEYIESSQNDNNKLQDAKETRQIPVPWKAIVSSVPLWALFVVRCTQSWGNSTLQAEIPAYMNGVLLMDMKSNALYSALPYLCSWIMAFVYLIASDILLTRGILSITGVRKIINSIASWMPAIFLIGLSFLDSSQKTFAIVLMSVSVGINAGSTIGSALNTIDLSPNHAGILMGIVNTGANIIPILTPLLVGLIVKNEHDNSEWQVVFIISAVIFFAGNLVYIIFGQMVNQPWNAADFLDSQQVSNLQEKGKVVEALTDGKQADQEDIKS</sequence>
<keyword evidence="3" id="KW-0813">Transport</keyword>
<comment type="similarity">
    <text evidence="2">Belongs to the major facilitator superfamily. Sodium/anion cotransporter family.</text>
</comment>
<feature type="transmembrane region" description="Helical" evidence="13">
    <location>
        <begin position="423"/>
        <end position="442"/>
    </location>
</feature>
<feature type="transmembrane region" description="Helical" evidence="13">
    <location>
        <begin position="95"/>
        <end position="115"/>
    </location>
</feature>
<dbReference type="Proteomes" id="UP001200034">
    <property type="component" value="Unassembled WGS sequence"/>
</dbReference>
<dbReference type="Pfam" id="PF07690">
    <property type="entry name" value="MFS_1"/>
    <property type="match status" value="1"/>
</dbReference>
<dbReference type="PANTHER" id="PTHR11662">
    <property type="entry name" value="SOLUTE CARRIER FAMILY 17"/>
    <property type="match status" value="1"/>
</dbReference>
<dbReference type="AlphaFoldDB" id="A0AAD4JYF6"/>
<name>A0AAD4JYF6_9MUSC</name>
<protein>
    <recommendedName>
        <fullName evidence="12">Putative inorganic phosphate cotransporter</fullName>
    </recommendedName>
</protein>
<keyword evidence="16" id="KW-1185">Reference proteome</keyword>
<dbReference type="GO" id="GO:0006814">
    <property type="term" value="P:sodium ion transport"/>
    <property type="evidence" value="ECO:0007669"/>
    <property type="project" value="UniProtKB-KW"/>
</dbReference>
<feature type="non-terminal residue" evidence="15">
    <location>
        <position position="487"/>
    </location>
</feature>
<comment type="subcellular location">
    <subcellularLocation>
        <location evidence="1">Membrane</location>
        <topology evidence="1">Multi-pass membrane protein</topology>
    </subcellularLocation>
</comment>
<comment type="caution">
    <text evidence="15">The sequence shown here is derived from an EMBL/GenBank/DDBJ whole genome shotgun (WGS) entry which is preliminary data.</text>
</comment>
<dbReference type="GO" id="GO:0016020">
    <property type="term" value="C:membrane"/>
    <property type="evidence" value="ECO:0007669"/>
    <property type="project" value="UniProtKB-SubCell"/>
</dbReference>
<dbReference type="PROSITE" id="PS50850">
    <property type="entry name" value="MFS"/>
    <property type="match status" value="1"/>
</dbReference>
<keyword evidence="10" id="KW-0739">Sodium transport</keyword>
<dbReference type="Gene3D" id="1.20.1250.20">
    <property type="entry name" value="MFS general substrate transporter like domains"/>
    <property type="match status" value="2"/>
</dbReference>
<dbReference type="FunFam" id="1.20.1250.20:FF:000003">
    <property type="entry name" value="Solute carrier family 17 member 3"/>
    <property type="match status" value="1"/>
</dbReference>
<evidence type="ECO:0000256" key="9">
    <source>
        <dbReference type="ARBA" id="ARBA00023136"/>
    </source>
</evidence>
<organism evidence="15 16">
    <name type="scientific">Drosophila rubida</name>
    <dbReference type="NCBI Taxonomy" id="30044"/>
    <lineage>
        <taxon>Eukaryota</taxon>
        <taxon>Metazoa</taxon>
        <taxon>Ecdysozoa</taxon>
        <taxon>Arthropoda</taxon>
        <taxon>Hexapoda</taxon>
        <taxon>Insecta</taxon>
        <taxon>Pterygota</taxon>
        <taxon>Neoptera</taxon>
        <taxon>Endopterygota</taxon>
        <taxon>Diptera</taxon>
        <taxon>Brachycera</taxon>
        <taxon>Muscomorpha</taxon>
        <taxon>Ephydroidea</taxon>
        <taxon>Drosophilidae</taxon>
        <taxon>Drosophila</taxon>
    </lineage>
</organism>
<evidence type="ECO:0000256" key="12">
    <source>
        <dbReference type="ARBA" id="ARBA00068450"/>
    </source>
</evidence>
<dbReference type="SUPFAM" id="SSF103473">
    <property type="entry name" value="MFS general substrate transporter"/>
    <property type="match status" value="1"/>
</dbReference>
<keyword evidence="6 13" id="KW-1133">Transmembrane helix</keyword>
<dbReference type="InterPro" id="IPR020846">
    <property type="entry name" value="MFS_dom"/>
</dbReference>
<evidence type="ECO:0000256" key="8">
    <source>
        <dbReference type="ARBA" id="ARBA00023065"/>
    </source>
</evidence>
<evidence type="ECO:0000256" key="13">
    <source>
        <dbReference type="SAM" id="Phobius"/>
    </source>
</evidence>
<keyword evidence="8" id="KW-0406">Ion transport</keyword>
<dbReference type="GO" id="GO:0015293">
    <property type="term" value="F:symporter activity"/>
    <property type="evidence" value="ECO:0007669"/>
    <property type="project" value="UniProtKB-KW"/>
</dbReference>
<evidence type="ECO:0000259" key="14">
    <source>
        <dbReference type="PROSITE" id="PS50850"/>
    </source>
</evidence>
<feature type="transmembrane region" description="Helical" evidence="13">
    <location>
        <begin position="355"/>
        <end position="376"/>
    </location>
</feature>
<proteinExistence type="inferred from homology"/>
<dbReference type="InterPro" id="IPR050382">
    <property type="entry name" value="MFS_Na/Anion_cotransporter"/>
</dbReference>
<comment type="function">
    <text evidence="11">May be an inorganic phosphate cotransporter.</text>
</comment>
<feature type="transmembrane region" description="Helical" evidence="13">
    <location>
        <begin position="295"/>
        <end position="317"/>
    </location>
</feature>